<reference evidence="2" key="2">
    <citation type="submission" date="2012-05" db="EMBL/GenBank/DDBJ databases">
        <title>The Genome Annotation of Fusarium oxysporum Cotton.</title>
        <authorList>
            <consortium name="The Broad Institute Genomics Platform"/>
            <person name="Ma L.-J."/>
            <person name="Corby-Kistler H."/>
            <person name="Broz K."/>
            <person name="Gale L.R."/>
            <person name="Jonkers W."/>
            <person name="O'Donnell K."/>
            <person name="Ploetz R."/>
            <person name="Steinberg C."/>
            <person name="Schwartz D.C."/>
            <person name="VanEtten H."/>
            <person name="Zhou S."/>
            <person name="Young S.K."/>
            <person name="Zeng Q."/>
            <person name="Gargeya S."/>
            <person name="Fitzgerald M."/>
            <person name="Abouelleil A."/>
            <person name="Alvarado L."/>
            <person name="Chapman S.B."/>
            <person name="Gainer-Dewar J."/>
            <person name="Goldberg J."/>
            <person name="Griggs A."/>
            <person name="Gujja S."/>
            <person name="Hansen M."/>
            <person name="Howarth C."/>
            <person name="Imamovic A."/>
            <person name="Ireland A."/>
            <person name="Larimer J."/>
            <person name="McCowan C."/>
            <person name="Murphy C."/>
            <person name="Pearson M."/>
            <person name="Poon T.W."/>
            <person name="Priest M."/>
            <person name="Roberts A."/>
            <person name="Saif S."/>
            <person name="Shea T."/>
            <person name="Sykes S."/>
            <person name="Wortman J."/>
            <person name="Nusbaum C."/>
            <person name="Birren B."/>
        </authorList>
    </citation>
    <scope>NUCLEOTIDE SEQUENCE</scope>
    <source>
        <strain evidence="2">25433</strain>
    </source>
</reference>
<organism evidence="2">
    <name type="scientific">Fusarium oxysporum f. sp. vasinfectum 25433</name>
    <dbReference type="NCBI Taxonomy" id="1089449"/>
    <lineage>
        <taxon>Eukaryota</taxon>
        <taxon>Fungi</taxon>
        <taxon>Dikarya</taxon>
        <taxon>Ascomycota</taxon>
        <taxon>Pezizomycotina</taxon>
        <taxon>Sordariomycetes</taxon>
        <taxon>Hypocreomycetidae</taxon>
        <taxon>Hypocreales</taxon>
        <taxon>Nectriaceae</taxon>
        <taxon>Fusarium</taxon>
        <taxon>Fusarium oxysporum species complex</taxon>
    </lineage>
</organism>
<evidence type="ECO:0000259" key="1">
    <source>
        <dbReference type="Pfam" id="PF14420"/>
    </source>
</evidence>
<reference evidence="2" key="1">
    <citation type="submission" date="2011-11" db="EMBL/GenBank/DDBJ databases">
        <title>The Genome Sequence of Fusarium oxysporum Cotton.</title>
        <authorList>
            <consortium name="The Broad Institute Genome Sequencing Platform"/>
            <person name="Ma L.-J."/>
            <person name="Gale L.R."/>
            <person name="Schwartz D.C."/>
            <person name="Zhou S."/>
            <person name="Corby-Kistler H."/>
            <person name="Young S.K."/>
            <person name="Zeng Q."/>
            <person name="Gargeya S."/>
            <person name="Fitzgerald M."/>
            <person name="Haas B."/>
            <person name="Abouelleil A."/>
            <person name="Alvarado L."/>
            <person name="Arachchi H.M."/>
            <person name="Berlin A."/>
            <person name="Brown A."/>
            <person name="Chapman S.B."/>
            <person name="Chen Z."/>
            <person name="Dunbar C."/>
            <person name="Freedman E."/>
            <person name="Gearin G."/>
            <person name="Goldberg J."/>
            <person name="Griggs A."/>
            <person name="Gujja S."/>
            <person name="Heiman D."/>
            <person name="Howarth C."/>
            <person name="Larson L."/>
            <person name="Lui A."/>
            <person name="MacDonald P.J.P."/>
            <person name="Montmayeur A."/>
            <person name="Murphy C."/>
            <person name="Neiman D."/>
            <person name="Pearson M."/>
            <person name="Priest M."/>
            <person name="Roberts A."/>
            <person name="Saif S."/>
            <person name="Shea T."/>
            <person name="Shenoy N."/>
            <person name="Sisk P."/>
            <person name="Stolte C."/>
            <person name="Sykes S."/>
            <person name="Wortman J."/>
            <person name="Nusbaum C."/>
            <person name="Birren B."/>
        </authorList>
    </citation>
    <scope>NUCLEOTIDE SEQUENCE [LARGE SCALE GENOMIC DNA]</scope>
    <source>
        <strain evidence="2">25433</strain>
    </source>
</reference>
<dbReference type="InterPro" id="IPR025676">
    <property type="entry name" value="Clr5_dom"/>
</dbReference>
<dbReference type="Pfam" id="PF14420">
    <property type="entry name" value="Clr5"/>
    <property type="match status" value="1"/>
</dbReference>
<dbReference type="Proteomes" id="UP000030701">
    <property type="component" value="Unassembled WGS sequence"/>
</dbReference>
<accession>X0L9Y7</accession>
<protein>
    <recommendedName>
        <fullName evidence="1">Clr5 domain-containing protein</fullName>
    </recommendedName>
</protein>
<sequence length="408" mass="47794">MIANACNDDEWARLRHQITRLYSDEARPLKEIVEIMRLRYNFHATPRMYKYRLQKWKLYKKYKEKEVVQMSLLKQQRDITGKQSVFFLQGRRVEWGDIERYLYRRPDLEMKIKVGMLTISSSNSNIVCRSPSPDPILHASSVQQSTDELLRLLYGYYHSDHYEIARRSHPGQAGDYSTTIQCYTSLAQARTLIMANNMKPGFQALNKSLNYLRSIVEDQEATLLFYLCDIIVAFDQRHKALTFELLRHTHDTLFVVFGEGHPLFLLLHRLVRLSEKDRYEVIAIILRAALDNLKNLSISDRMVERLNCHYILLLEHMGITGKMTKELVPEIDVDTMDAASMSYLGRFAEKLVLNHDFEEADRKTDIMLAWLRSPLNQQHAAWADLQLFSNRLKAHIEFSRGNYIADKA</sequence>
<dbReference type="HOGENOM" id="CLU_674452_0_0_1"/>
<feature type="domain" description="Clr5" evidence="1">
    <location>
        <begin position="8"/>
        <end position="60"/>
    </location>
</feature>
<name>X0L9Y7_FUSOX</name>
<gene>
    <name evidence="2" type="ORF">FOTG_09531</name>
</gene>
<dbReference type="AlphaFoldDB" id="X0L9Y7"/>
<dbReference type="EMBL" id="JH657940">
    <property type="protein sequence ID" value="EXM22764.1"/>
    <property type="molecule type" value="Genomic_DNA"/>
</dbReference>
<dbReference type="PANTHER" id="PTHR38788">
    <property type="entry name" value="CLR5 DOMAIN-CONTAINING PROTEIN"/>
    <property type="match status" value="1"/>
</dbReference>
<evidence type="ECO:0000313" key="2">
    <source>
        <dbReference type="EMBL" id="EXM22764.1"/>
    </source>
</evidence>
<dbReference type="PANTHER" id="PTHR38788:SF3">
    <property type="entry name" value="CLR5 DOMAIN-CONTAINING PROTEIN"/>
    <property type="match status" value="1"/>
</dbReference>
<dbReference type="OrthoDB" id="5308957at2759"/>
<proteinExistence type="predicted"/>